<feature type="transmembrane region" description="Helical" evidence="2">
    <location>
        <begin position="26"/>
        <end position="47"/>
    </location>
</feature>
<evidence type="ECO:0000256" key="2">
    <source>
        <dbReference type="SAM" id="Phobius"/>
    </source>
</evidence>
<keyword evidence="2" id="KW-0472">Membrane</keyword>
<dbReference type="EMBL" id="NMTQ01000031">
    <property type="protein sequence ID" value="PDX58368.1"/>
    <property type="molecule type" value="Genomic_DNA"/>
</dbReference>
<dbReference type="AlphaFoldDB" id="A0A2A6ZAJ0"/>
<evidence type="ECO:0008006" key="5">
    <source>
        <dbReference type="Google" id="ProtNLM"/>
    </source>
</evidence>
<feature type="region of interest" description="Disordered" evidence="1">
    <location>
        <begin position="262"/>
        <end position="282"/>
    </location>
</feature>
<evidence type="ECO:0000256" key="1">
    <source>
        <dbReference type="SAM" id="MobiDB-lite"/>
    </source>
</evidence>
<reference evidence="3 4" key="1">
    <citation type="journal article" date="2017" name="Front. Microbiol.">
        <title>New Insights into the Diversity of the Genus Faecalibacterium.</title>
        <authorList>
            <person name="Benevides L."/>
            <person name="Burman S."/>
            <person name="Martin R."/>
            <person name="Robert V."/>
            <person name="Thomas M."/>
            <person name="Miquel S."/>
            <person name="Chain F."/>
            <person name="Sokol H."/>
            <person name="Bermudez-Humaran L.G."/>
            <person name="Morrison M."/>
            <person name="Langella P."/>
            <person name="Azevedo V.A."/>
            <person name="Chatel J.M."/>
            <person name="Soares S."/>
        </authorList>
    </citation>
    <scope>NUCLEOTIDE SEQUENCE [LARGE SCALE GENOMIC DNA]</scope>
    <source>
        <strain evidence="4">CNCM I-4540</strain>
    </source>
</reference>
<accession>A0A2A6ZAJ0</accession>
<protein>
    <recommendedName>
        <fullName evidence="5">DUF308 domain-containing protein</fullName>
    </recommendedName>
</protein>
<evidence type="ECO:0000313" key="3">
    <source>
        <dbReference type="EMBL" id="PDX58368.1"/>
    </source>
</evidence>
<proteinExistence type="predicted"/>
<keyword evidence="4" id="KW-1185">Reference proteome</keyword>
<keyword evidence="2" id="KW-1133">Transmembrane helix</keyword>
<evidence type="ECO:0000313" key="4">
    <source>
        <dbReference type="Proteomes" id="UP000220752"/>
    </source>
</evidence>
<organism evidence="3 4">
    <name type="scientific">Faecalibacterium langellae</name>
    <dbReference type="NCBI Taxonomy" id="3435293"/>
    <lineage>
        <taxon>Bacteria</taxon>
        <taxon>Bacillati</taxon>
        <taxon>Bacillota</taxon>
        <taxon>Clostridia</taxon>
        <taxon>Eubacteriales</taxon>
        <taxon>Oscillospiraceae</taxon>
        <taxon>Faecalibacterium</taxon>
    </lineage>
</organism>
<comment type="caution">
    <text evidence="3">The sequence shown here is derived from an EMBL/GenBank/DDBJ whole genome shotgun (WGS) entry which is preliminary data.</text>
</comment>
<sequence>MDETRNDAPLTGEAPQPAKPQPLRRVGSFTLGVCLIAAGIFFLLAYFVPGVDWKLMLKIAPAAGLILLGGEVLFFAARPGRWKYDFWSVLICLVLMGGCFGLSLLPVMWDELGPERNQASMKLGQEYTTEAYDKIKQTAPDIRVKNISGNAYLYSSEAKTLRDVNAGNGYLSLTVELFGGYDSVQAFAQDCRSVTDAVQQCSAQPDELRITWSPENDPGQSLASGSLQNVEQYTLELEGIAQLDWTAEQMAKQTEVQYLLDEENEETAESEAFSEESAELSK</sequence>
<gene>
    <name evidence="3" type="ORF">CGS46_08505</name>
</gene>
<feature type="transmembrane region" description="Helical" evidence="2">
    <location>
        <begin position="89"/>
        <end position="109"/>
    </location>
</feature>
<dbReference type="Proteomes" id="UP000220752">
    <property type="component" value="Unassembled WGS sequence"/>
</dbReference>
<keyword evidence="2" id="KW-0812">Transmembrane</keyword>
<feature type="region of interest" description="Disordered" evidence="1">
    <location>
        <begin position="1"/>
        <end position="21"/>
    </location>
</feature>
<feature type="transmembrane region" description="Helical" evidence="2">
    <location>
        <begin position="59"/>
        <end position="77"/>
    </location>
</feature>
<name>A0A2A6ZAJ0_9FIRM</name>